<organism evidence="1 2">
    <name type="scientific">Biomphalaria pfeifferi</name>
    <name type="common">Bloodfluke planorb</name>
    <name type="synonym">Freshwater snail</name>
    <dbReference type="NCBI Taxonomy" id="112525"/>
    <lineage>
        <taxon>Eukaryota</taxon>
        <taxon>Metazoa</taxon>
        <taxon>Spiralia</taxon>
        <taxon>Lophotrochozoa</taxon>
        <taxon>Mollusca</taxon>
        <taxon>Gastropoda</taxon>
        <taxon>Heterobranchia</taxon>
        <taxon>Euthyneura</taxon>
        <taxon>Panpulmonata</taxon>
        <taxon>Hygrophila</taxon>
        <taxon>Lymnaeoidea</taxon>
        <taxon>Planorbidae</taxon>
        <taxon>Biomphalaria</taxon>
    </lineage>
</organism>
<keyword evidence="2" id="KW-1185">Reference proteome</keyword>
<protein>
    <submittedName>
        <fullName evidence="1">Uncharacterized protein</fullName>
    </submittedName>
</protein>
<name>A0AAD8FCT6_BIOPF</name>
<dbReference type="AlphaFoldDB" id="A0AAD8FCT6"/>
<evidence type="ECO:0000313" key="1">
    <source>
        <dbReference type="EMBL" id="KAK0060257.1"/>
    </source>
</evidence>
<dbReference type="Proteomes" id="UP001233172">
    <property type="component" value="Unassembled WGS sequence"/>
</dbReference>
<proteinExistence type="predicted"/>
<dbReference type="EMBL" id="JASAOG010000037">
    <property type="protein sequence ID" value="KAK0060257.1"/>
    <property type="molecule type" value="Genomic_DNA"/>
</dbReference>
<evidence type="ECO:0000313" key="2">
    <source>
        <dbReference type="Proteomes" id="UP001233172"/>
    </source>
</evidence>
<accession>A0AAD8FCT6</accession>
<comment type="caution">
    <text evidence="1">The sequence shown here is derived from an EMBL/GenBank/DDBJ whole genome shotgun (WGS) entry which is preliminary data.</text>
</comment>
<reference evidence="1" key="1">
    <citation type="journal article" date="2023" name="PLoS Negl. Trop. Dis.">
        <title>A genome sequence for Biomphalaria pfeifferi, the major vector snail for the human-infecting parasite Schistosoma mansoni.</title>
        <authorList>
            <person name="Bu L."/>
            <person name="Lu L."/>
            <person name="Laidemitt M.R."/>
            <person name="Zhang S.M."/>
            <person name="Mutuku M."/>
            <person name="Mkoji G."/>
            <person name="Steinauer M."/>
            <person name="Loker E.S."/>
        </authorList>
    </citation>
    <scope>NUCLEOTIDE SEQUENCE</scope>
    <source>
        <strain evidence="1">KasaAsao</strain>
    </source>
</reference>
<sequence length="66" mass="7598">MNQKCSVLHMLKPVRRQTSNAELITWAVISVRTQAGQETPVADTEESQFQRKFDKKLVNTRYFGGQ</sequence>
<gene>
    <name evidence="1" type="ORF">Bpfe_010444</name>
</gene>
<reference evidence="1" key="2">
    <citation type="submission" date="2023-04" db="EMBL/GenBank/DDBJ databases">
        <authorList>
            <person name="Bu L."/>
            <person name="Lu L."/>
            <person name="Laidemitt M.R."/>
            <person name="Zhang S.M."/>
            <person name="Mutuku M."/>
            <person name="Mkoji G."/>
            <person name="Steinauer M."/>
            <person name="Loker E.S."/>
        </authorList>
    </citation>
    <scope>NUCLEOTIDE SEQUENCE</scope>
    <source>
        <strain evidence="1">KasaAsao</strain>
        <tissue evidence="1">Whole Snail</tissue>
    </source>
</reference>